<dbReference type="Gene3D" id="1.10.260.40">
    <property type="entry name" value="lambda repressor-like DNA-binding domains"/>
    <property type="match status" value="1"/>
</dbReference>
<dbReference type="Pfam" id="PF13377">
    <property type="entry name" value="Peripla_BP_3"/>
    <property type="match status" value="1"/>
</dbReference>
<dbReference type="SUPFAM" id="SSF47413">
    <property type="entry name" value="lambda repressor-like DNA-binding domains"/>
    <property type="match status" value="1"/>
</dbReference>
<dbReference type="CDD" id="cd01392">
    <property type="entry name" value="HTH_LacI"/>
    <property type="match status" value="1"/>
</dbReference>
<dbReference type="Proteomes" id="UP000561011">
    <property type="component" value="Unassembled WGS sequence"/>
</dbReference>
<dbReference type="RefSeq" id="WP_179913994.1">
    <property type="nucleotide sequence ID" value="NZ_JACBYE010000040.1"/>
</dbReference>
<dbReference type="PANTHER" id="PTHR30146">
    <property type="entry name" value="LACI-RELATED TRANSCRIPTIONAL REPRESSOR"/>
    <property type="match status" value="1"/>
</dbReference>
<dbReference type="InterPro" id="IPR028082">
    <property type="entry name" value="Peripla_BP_I"/>
</dbReference>
<dbReference type="PROSITE" id="PS50932">
    <property type="entry name" value="HTH_LACI_2"/>
    <property type="match status" value="1"/>
</dbReference>
<feature type="region of interest" description="Disordered" evidence="4">
    <location>
        <begin position="1"/>
        <end position="23"/>
    </location>
</feature>
<evidence type="ECO:0000256" key="1">
    <source>
        <dbReference type="ARBA" id="ARBA00023015"/>
    </source>
</evidence>
<dbReference type="PANTHER" id="PTHR30146:SF153">
    <property type="entry name" value="LACTOSE OPERON REPRESSOR"/>
    <property type="match status" value="1"/>
</dbReference>
<dbReference type="InterPro" id="IPR000843">
    <property type="entry name" value="HTH_LacI"/>
</dbReference>
<evidence type="ECO:0000256" key="3">
    <source>
        <dbReference type="ARBA" id="ARBA00023163"/>
    </source>
</evidence>
<keyword evidence="1" id="KW-0805">Transcription regulation</keyword>
<dbReference type="Pfam" id="PF00356">
    <property type="entry name" value="LacI"/>
    <property type="match status" value="1"/>
</dbReference>
<proteinExistence type="predicted"/>
<name>A0A853EXU9_9MICO</name>
<reference evidence="6 7" key="1">
    <citation type="submission" date="2020-07" db="EMBL/GenBank/DDBJ databases">
        <title>MOT database genomes.</title>
        <authorList>
            <person name="Joseph S."/>
            <person name="Aduse-Opoku J."/>
            <person name="Hashim A."/>
            <person name="Wade W."/>
            <person name="Curtis M."/>
        </authorList>
    </citation>
    <scope>NUCLEOTIDE SEQUENCE [LARGE SCALE GENOMIC DNA]</scope>
    <source>
        <strain evidence="6 7">DSM 100099</strain>
    </source>
</reference>
<dbReference type="SMART" id="SM00354">
    <property type="entry name" value="HTH_LACI"/>
    <property type="match status" value="1"/>
</dbReference>
<dbReference type="SUPFAM" id="SSF53822">
    <property type="entry name" value="Periplasmic binding protein-like I"/>
    <property type="match status" value="1"/>
</dbReference>
<dbReference type="GO" id="GO:0000976">
    <property type="term" value="F:transcription cis-regulatory region binding"/>
    <property type="evidence" value="ECO:0007669"/>
    <property type="project" value="TreeGrafter"/>
</dbReference>
<protein>
    <submittedName>
        <fullName evidence="6">LacI family DNA-binding transcriptional regulator</fullName>
    </submittedName>
</protein>
<evidence type="ECO:0000256" key="2">
    <source>
        <dbReference type="ARBA" id="ARBA00023125"/>
    </source>
</evidence>
<evidence type="ECO:0000313" key="7">
    <source>
        <dbReference type="Proteomes" id="UP000561011"/>
    </source>
</evidence>
<evidence type="ECO:0000256" key="4">
    <source>
        <dbReference type="SAM" id="MobiDB-lite"/>
    </source>
</evidence>
<accession>A0A853EXU9</accession>
<dbReference type="EMBL" id="JACBYE010000040">
    <property type="protein sequence ID" value="NYS94664.1"/>
    <property type="molecule type" value="Genomic_DNA"/>
</dbReference>
<organism evidence="6 7">
    <name type="scientific">Sanguibacter inulinus</name>
    <dbReference type="NCBI Taxonomy" id="60922"/>
    <lineage>
        <taxon>Bacteria</taxon>
        <taxon>Bacillati</taxon>
        <taxon>Actinomycetota</taxon>
        <taxon>Actinomycetes</taxon>
        <taxon>Micrococcales</taxon>
        <taxon>Sanguibacteraceae</taxon>
        <taxon>Sanguibacter</taxon>
    </lineage>
</organism>
<comment type="caution">
    <text evidence="6">The sequence shown here is derived from an EMBL/GenBank/DDBJ whole genome shotgun (WGS) entry which is preliminary data.</text>
</comment>
<keyword evidence="3" id="KW-0804">Transcription</keyword>
<dbReference type="Gene3D" id="3.40.50.2300">
    <property type="match status" value="2"/>
</dbReference>
<dbReference type="CDD" id="cd01574">
    <property type="entry name" value="PBP1_LacI"/>
    <property type="match status" value="1"/>
</dbReference>
<dbReference type="AlphaFoldDB" id="A0A853EXU9"/>
<dbReference type="GO" id="GO:0003700">
    <property type="term" value="F:DNA-binding transcription factor activity"/>
    <property type="evidence" value="ECO:0007669"/>
    <property type="project" value="TreeGrafter"/>
</dbReference>
<gene>
    <name evidence="6" type="ORF">HZZ10_14185</name>
</gene>
<dbReference type="InterPro" id="IPR046335">
    <property type="entry name" value="LacI/GalR-like_sensor"/>
</dbReference>
<sequence length="352" mass="37338">MTSGDSTAEPTAGRAPRPRSGPSIADVAALAGVSSQTVSRVSTGAERVRPETRERVLAAMAELGYSPNHAARALRYAHFETIGVIAHRLARTGEARTFEAVVEAARLEGYTVTLVDVQSPSSDDLTAAAARLTHQAIDGLVIIRAEEQSPETLALPARMPVVVSDSRFVTHHPAVATDQAAGTRAAVEHLLSLGHTTVHHLAGPADSSPAGLRVDSWRACLVEAGRPVPQIVRGDWSATSGYEQGLKIAQDPDVTAVFCANDEMAAGLYRALHESGRSIPEDVSVVGFDDIPLAEHLWPPLTTVAQDFHAIGQELVDLLLRQIRDGDSLTDVRSLLPVELVVRSSTAPPASH</sequence>
<keyword evidence="7" id="KW-1185">Reference proteome</keyword>
<evidence type="ECO:0000313" key="6">
    <source>
        <dbReference type="EMBL" id="NYS94664.1"/>
    </source>
</evidence>
<keyword evidence="2 6" id="KW-0238">DNA-binding</keyword>
<dbReference type="InterPro" id="IPR010982">
    <property type="entry name" value="Lambda_DNA-bd_dom_sf"/>
</dbReference>
<feature type="domain" description="HTH lacI-type" evidence="5">
    <location>
        <begin position="22"/>
        <end position="76"/>
    </location>
</feature>
<evidence type="ECO:0000259" key="5">
    <source>
        <dbReference type="PROSITE" id="PS50932"/>
    </source>
</evidence>